<evidence type="ECO:0000313" key="1">
    <source>
        <dbReference type="EMBL" id="TWP48074.1"/>
    </source>
</evidence>
<dbReference type="EMBL" id="VOBR01000022">
    <property type="protein sequence ID" value="TWP48074.1"/>
    <property type="molecule type" value="Genomic_DNA"/>
</dbReference>
<gene>
    <name evidence="1" type="ORF">FKR81_29270</name>
</gene>
<evidence type="ECO:0000313" key="2">
    <source>
        <dbReference type="Proteomes" id="UP000316639"/>
    </source>
</evidence>
<reference evidence="1 2" key="1">
    <citation type="submission" date="2019-07" db="EMBL/GenBank/DDBJ databases">
        <title>Lentzea xizangensis sp. nov., isolated from Qinghai-Tibetan Plateau Soils.</title>
        <authorList>
            <person name="Huang J."/>
        </authorList>
    </citation>
    <scope>NUCLEOTIDE SEQUENCE [LARGE SCALE GENOMIC DNA]</scope>
    <source>
        <strain evidence="1 2">FXJ1.1311</strain>
    </source>
</reference>
<dbReference type="Gene3D" id="3.30.70.2330">
    <property type="match status" value="1"/>
</dbReference>
<sequence>MGVIALILTVSFGRLGFALGGGAFVLAFVGLRRLCVAPHVPVPSRLRRLSTAGRLAVVGESCHQPAVREFCRRGSAGTLETALPVTAVLVPEPRNRHDRHAVRVDLLREDGSAATVGYLMKDDARRYEPKLAELAKRGEAGTCPARITGGRRHFAVHLHVGGPQVLLFDHEGLGDAPTLPADQAIVVTSSGEQQDELHEISSGRSVHVIAELRDHMITDGIHEGAMTFEVLLDGEPVGLLGYALGQRYSGIVRDWRDRTGRTLCEAVVINKSIRLLLPK</sequence>
<dbReference type="Proteomes" id="UP000316639">
    <property type="component" value="Unassembled WGS sequence"/>
</dbReference>
<keyword evidence="2" id="KW-1185">Reference proteome</keyword>
<accession>A0A563ELQ0</accession>
<proteinExistence type="predicted"/>
<organism evidence="1 2">
    <name type="scientific">Lentzea tibetensis</name>
    <dbReference type="NCBI Taxonomy" id="2591470"/>
    <lineage>
        <taxon>Bacteria</taxon>
        <taxon>Bacillati</taxon>
        <taxon>Actinomycetota</taxon>
        <taxon>Actinomycetes</taxon>
        <taxon>Pseudonocardiales</taxon>
        <taxon>Pseudonocardiaceae</taxon>
        <taxon>Lentzea</taxon>
    </lineage>
</organism>
<name>A0A563ELQ0_9PSEU</name>
<comment type="caution">
    <text evidence="1">The sequence shown here is derived from an EMBL/GenBank/DDBJ whole genome shotgun (WGS) entry which is preliminary data.</text>
</comment>
<protein>
    <submittedName>
        <fullName evidence="1">Uncharacterized protein</fullName>
    </submittedName>
</protein>
<dbReference type="AlphaFoldDB" id="A0A563ELQ0"/>
<dbReference type="RefSeq" id="WP_186763232.1">
    <property type="nucleotide sequence ID" value="NZ_VOBR01000022.1"/>
</dbReference>